<dbReference type="PANTHER" id="PTHR43297">
    <property type="entry name" value="OLIGOPEPTIDE TRANSPORT ATP-BINDING PROTEIN APPD"/>
    <property type="match status" value="1"/>
</dbReference>
<keyword evidence="4" id="KW-1003">Cell membrane</keyword>
<evidence type="ECO:0000256" key="6">
    <source>
        <dbReference type="ARBA" id="ARBA00022840"/>
    </source>
</evidence>
<dbReference type="InterPro" id="IPR003439">
    <property type="entry name" value="ABC_transporter-like_ATP-bd"/>
</dbReference>
<dbReference type="FunFam" id="3.40.50.300:FF:000016">
    <property type="entry name" value="Oligopeptide ABC transporter ATP-binding component"/>
    <property type="match status" value="1"/>
</dbReference>
<dbReference type="PROSITE" id="PS50893">
    <property type="entry name" value="ABC_TRANSPORTER_2"/>
    <property type="match status" value="1"/>
</dbReference>
<evidence type="ECO:0000256" key="2">
    <source>
        <dbReference type="ARBA" id="ARBA00005417"/>
    </source>
</evidence>
<keyword evidence="10" id="KW-1185">Reference proteome</keyword>
<dbReference type="GO" id="GO:0005886">
    <property type="term" value="C:plasma membrane"/>
    <property type="evidence" value="ECO:0007669"/>
    <property type="project" value="UniProtKB-SubCell"/>
</dbReference>
<keyword evidence="3" id="KW-0813">Transport</keyword>
<dbReference type="InterPro" id="IPR027417">
    <property type="entry name" value="P-loop_NTPase"/>
</dbReference>
<dbReference type="Proteomes" id="UP000321638">
    <property type="component" value="Unassembled WGS sequence"/>
</dbReference>
<evidence type="ECO:0000313" key="9">
    <source>
        <dbReference type="EMBL" id="TXL73932.1"/>
    </source>
</evidence>
<dbReference type="PANTHER" id="PTHR43297:SF2">
    <property type="entry name" value="DIPEPTIDE TRANSPORT ATP-BINDING PROTEIN DPPD"/>
    <property type="match status" value="1"/>
</dbReference>
<evidence type="ECO:0000259" key="8">
    <source>
        <dbReference type="PROSITE" id="PS50893"/>
    </source>
</evidence>
<comment type="subcellular location">
    <subcellularLocation>
        <location evidence="1">Cell inner membrane</location>
        <topology evidence="1">Peripheral membrane protein</topology>
    </subcellularLocation>
</comment>
<feature type="domain" description="ABC transporter" evidence="8">
    <location>
        <begin position="6"/>
        <end position="259"/>
    </location>
</feature>
<keyword evidence="7" id="KW-0472">Membrane</keyword>
<dbReference type="GO" id="GO:0055085">
    <property type="term" value="P:transmembrane transport"/>
    <property type="evidence" value="ECO:0007669"/>
    <property type="project" value="UniProtKB-ARBA"/>
</dbReference>
<gene>
    <name evidence="9" type="ORF">FHP25_18560</name>
</gene>
<dbReference type="SMART" id="SM00382">
    <property type="entry name" value="AAA"/>
    <property type="match status" value="1"/>
</dbReference>
<dbReference type="AlphaFoldDB" id="A0A5C8PJX9"/>
<comment type="caution">
    <text evidence="9">The sequence shown here is derived from an EMBL/GenBank/DDBJ whole genome shotgun (WGS) entry which is preliminary data.</text>
</comment>
<dbReference type="Pfam" id="PF08352">
    <property type="entry name" value="oligo_HPY"/>
    <property type="match status" value="1"/>
</dbReference>
<dbReference type="InterPro" id="IPR003593">
    <property type="entry name" value="AAA+_ATPase"/>
</dbReference>
<accession>A0A5C8PJX9</accession>
<dbReference type="OrthoDB" id="7374568at2"/>
<evidence type="ECO:0000256" key="5">
    <source>
        <dbReference type="ARBA" id="ARBA00022741"/>
    </source>
</evidence>
<keyword evidence="6 9" id="KW-0067">ATP-binding</keyword>
<dbReference type="GO" id="GO:0005524">
    <property type="term" value="F:ATP binding"/>
    <property type="evidence" value="ECO:0007669"/>
    <property type="project" value="UniProtKB-KW"/>
</dbReference>
<evidence type="ECO:0000256" key="3">
    <source>
        <dbReference type="ARBA" id="ARBA00022448"/>
    </source>
</evidence>
<comment type="similarity">
    <text evidence="2">Belongs to the ABC transporter superfamily.</text>
</comment>
<reference evidence="9 10" key="1">
    <citation type="submission" date="2019-06" db="EMBL/GenBank/DDBJ databases">
        <title>New taxonomy in bacterial strain CC-CFT640, isolated from vineyard.</title>
        <authorList>
            <person name="Lin S.-Y."/>
            <person name="Tsai C.-F."/>
            <person name="Young C.-C."/>
        </authorList>
    </citation>
    <scope>NUCLEOTIDE SEQUENCE [LARGE SCALE GENOMIC DNA]</scope>
    <source>
        <strain evidence="9 10">CC-CFT640</strain>
    </source>
</reference>
<organism evidence="9 10">
    <name type="scientific">Vineibacter terrae</name>
    <dbReference type="NCBI Taxonomy" id="2586908"/>
    <lineage>
        <taxon>Bacteria</taxon>
        <taxon>Pseudomonadati</taxon>
        <taxon>Pseudomonadota</taxon>
        <taxon>Alphaproteobacteria</taxon>
        <taxon>Hyphomicrobiales</taxon>
        <taxon>Vineibacter</taxon>
    </lineage>
</organism>
<name>A0A5C8PJX9_9HYPH</name>
<dbReference type="EMBL" id="VDUZ01000021">
    <property type="protein sequence ID" value="TXL73932.1"/>
    <property type="molecule type" value="Genomic_DNA"/>
</dbReference>
<protein>
    <submittedName>
        <fullName evidence="9">ABC transporter ATP-binding protein</fullName>
    </submittedName>
</protein>
<keyword evidence="5" id="KW-0547">Nucleotide-binding</keyword>
<dbReference type="SUPFAM" id="SSF52540">
    <property type="entry name" value="P-loop containing nucleoside triphosphate hydrolases"/>
    <property type="match status" value="1"/>
</dbReference>
<dbReference type="Gene3D" id="3.40.50.300">
    <property type="entry name" value="P-loop containing nucleotide triphosphate hydrolases"/>
    <property type="match status" value="1"/>
</dbReference>
<dbReference type="InterPro" id="IPR050388">
    <property type="entry name" value="ABC_Ni/Peptide_Import"/>
</dbReference>
<evidence type="ECO:0000313" key="10">
    <source>
        <dbReference type="Proteomes" id="UP000321638"/>
    </source>
</evidence>
<dbReference type="GO" id="GO:0016887">
    <property type="term" value="F:ATP hydrolysis activity"/>
    <property type="evidence" value="ECO:0007669"/>
    <property type="project" value="InterPro"/>
</dbReference>
<dbReference type="Pfam" id="PF00005">
    <property type="entry name" value="ABC_tran"/>
    <property type="match status" value="1"/>
</dbReference>
<evidence type="ECO:0000256" key="7">
    <source>
        <dbReference type="ARBA" id="ARBA00023136"/>
    </source>
</evidence>
<dbReference type="InterPro" id="IPR013563">
    <property type="entry name" value="Oligopep_ABC_C"/>
</dbReference>
<dbReference type="CDD" id="cd03257">
    <property type="entry name" value="ABC_NikE_OppD_transporters"/>
    <property type="match status" value="1"/>
</dbReference>
<proteinExistence type="inferred from homology"/>
<evidence type="ECO:0000256" key="4">
    <source>
        <dbReference type="ARBA" id="ARBA00022475"/>
    </source>
</evidence>
<sequence>MSQPLLRVENLRTHLFLKRGVVKAVDGVNLHVDAGETLGLVGESGSGKSMTSLSILRLLPRQSGRIVEGHIWVDGVDLASLSEEEMARDWRGRRVSMVSQDPMTSLNPVFTVGDQVGAPFRYHGLAHGARAVREAAVKVLRRVRIPSPEKRLDDYPHQFSGGMRQRVVAAMAIACAPRLLIADEPTSNLDVTIQVQMIALFRELQRDSGLGIILITHDLGVAASICQRVAVMYAGRIVEVGDVRTIYRSPAHPYTQALLNAIPHLGQRRRRLHAIAGQPPSLIDPPVGCRFAARCSRRTAQCDAEYPPEVELASGHKVACWRPGPEAA</sequence>
<dbReference type="GO" id="GO:0015833">
    <property type="term" value="P:peptide transport"/>
    <property type="evidence" value="ECO:0007669"/>
    <property type="project" value="InterPro"/>
</dbReference>
<dbReference type="NCBIfam" id="TIGR01727">
    <property type="entry name" value="oligo_HPY"/>
    <property type="match status" value="1"/>
</dbReference>
<evidence type="ECO:0000256" key="1">
    <source>
        <dbReference type="ARBA" id="ARBA00004417"/>
    </source>
</evidence>
<dbReference type="RefSeq" id="WP_147848457.1">
    <property type="nucleotide sequence ID" value="NZ_VDUZ01000021.1"/>
</dbReference>